<organism evidence="1">
    <name type="scientific">Myoviridae sp. ctsK93</name>
    <dbReference type="NCBI Taxonomy" id="2825190"/>
    <lineage>
        <taxon>Viruses</taxon>
        <taxon>Duplodnaviria</taxon>
        <taxon>Heunggongvirae</taxon>
        <taxon>Uroviricota</taxon>
        <taxon>Caudoviricetes</taxon>
    </lineage>
</organism>
<protein>
    <submittedName>
        <fullName evidence="1">Uncharacterized protein</fullName>
    </submittedName>
</protein>
<evidence type="ECO:0000313" key="1">
    <source>
        <dbReference type="EMBL" id="DAE07123.1"/>
    </source>
</evidence>
<sequence length="67" mass="8093">MWIRTQNQRLKDASIKEYKGRGNSVSSGKYCIEMKYGNGIRYFYFEDEIEYDRALFRLDEILKVQEV</sequence>
<accession>A0A8S5PKW0</accession>
<proteinExistence type="predicted"/>
<name>A0A8S5PKW0_9CAUD</name>
<reference evidence="1" key="1">
    <citation type="journal article" date="2021" name="Proc. Natl. Acad. Sci. U.S.A.">
        <title>A Catalog of Tens of Thousands of Viruses from Human Metagenomes Reveals Hidden Associations with Chronic Diseases.</title>
        <authorList>
            <person name="Tisza M.J."/>
            <person name="Buck C.B."/>
        </authorList>
    </citation>
    <scope>NUCLEOTIDE SEQUENCE</scope>
    <source>
        <strain evidence="1">CtsK93</strain>
    </source>
</reference>
<dbReference type="EMBL" id="BK015446">
    <property type="protein sequence ID" value="DAE07123.1"/>
    <property type="molecule type" value="Genomic_DNA"/>
</dbReference>